<proteinExistence type="predicted"/>
<keyword evidence="4" id="KW-1185">Reference proteome</keyword>
<dbReference type="RefSeq" id="WP_010850828.1">
    <property type="nucleotide sequence ID" value="NZ_HF570956.1"/>
</dbReference>
<evidence type="ECO:0000313" key="3">
    <source>
        <dbReference type="EMBL" id="CCH70992.1"/>
    </source>
</evidence>
<dbReference type="OrthoDB" id="2573519at2"/>
<dbReference type="Proteomes" id="UP000013167">
    <property type="component" value="Unassembled WGS sequence"/>
</dbReference>
<evidence type="ECO:0008006" key="5">
    <source>
        <dbReference type="Google" id="ProtNLM"/>
    </source>
</evidence>
<dbReference type="eggNOG" id="COG5285">
    <property type="taxonomic scope" value="Bacteria"/>
</dbReference>
<dbReference type="PANTHER" id="PTHR20883">
    <property type="entry name" value="PHYTANOYL-COA DIOXYGENASE DOMAIN CONTAINING 1"/>
    <property type="match status" value="1"/>
</dbReference>
<dbReference type="PANTHER" id="PTHR20883:SF15">
    <property type="entry name" value="PHYTANOYL-COA DIOXYGENASE DOMAIN-CONTAINING PROTEIN 1"/>
    <property type="match status" value="1"/>
</dbReference>
<keyword evidence="1" id="KW-0479">Metal-binding</keyword>
<dbReference type="GO" id="GO:0016706">
    <property type="term" value="F:2-oxoglutarate-dependent dioxygenase activity"/>
    <property type="evidence" value="ECO:0007669"/>
    <property type="project" value="UniProtKB-ARBA"/>
</dbReference>
<dbReference type="AlphaFoldDB" id="N0E278"/>
<organism evidence="3 4">
    <name type="scientific">Phycicoccus elongatus Lp2</name>
    <dbReference type="NCBI Taxonomy" id="1193181"/>
    <lineage>
        <taxon>Bacteria</taxon>
        <taxon>Bacillati</taxon>
        <taxon>Actinomycetota</taxon>
        <taxon>Actinomycetes</taxon>
        <taxon>Micrococcales</taxon>
        <taxon>Intrasporangiaceae</taxon>
        <taxon>Phycicoccus</taxon>
    </lineage>
</organism>
<keyword evidence="2" id="KW-0408">Iron</keyword>
<evidence type="ECO:0000313" key="4">
    <source>
        <dbReference type="Proteomes" id="UP000013167"/>
    </source>
</evidence>
<dbReference type="STRING" id="1193181.BN10_740004"/>
<dbReference type="Pfam" id="PF05721">
    <property type="entry name" value="PhyH"/>
    <property type="match status" value="1"/>
</dbReference>
<reference evidence="3 4" key="1">
    <citation type="journal article" date="2013" name="ISME J.">
        <title>A metabolic model for members of the genus Tetrasphaera involved in enhanced biological phosphorus removal.</title>
        <authorList>
            <person name="Kristiansen R."/>
            <person name="Nguyen H.T.T."/>
            <person name="Saunders A.M."/>
            <person name="Nielsen J.L."/>
            <person name="Wimmer R."/>
            <person name="Le V.Q."/>
            <person name="McIlroy S.J."/>
            <person name="Petrovski S."/>
            <person name="Seviour R.J."/>
            <person name="Calteau A."/>
            <person name="Nielsen K.L."/>
            <person name="Nielsen P.H."/>
        </authorList>
    </citation>
    <scope>NUCLEOTIDE SEQUENCE [LARGE SCALE GENOMIC DNA]</scope>
    <source>
        <strain evidence="3 4">Lp2</strain>
    </source>
</reference>
<name>N0E278_9MICO</name>
<dbReference type="Gene3D" id="2.60.120.620">
    <property type="entry name" value="q2cbj1_9rhob like domain"/>
    <property type="match status" value="1"/>
</dbReference>
<dbReference type="HOGENOM" id="CLU_061182_0_0_11"/>
<dbReference type="GO" id="GO:0005506">
    <property type="term" value="F:iron ion binding"/>
    <property type="evidence" value="ECO:0007669"/>
    <property type="project" value="UniProtKB-ARBA"/>
</dbReference>
<sequence length="241" mass="26550">MTIGAVNRQDFHNSGLATVALPDRYQCTLDAIADSLSDAYADDNREVGDVRYFSDRIMDVWGINEHVRRLALAPQVLELLAQLFGRRPLPFQTLNFRSGTQQHLHSDATHFSSDPGGFVAAGWVALENITMDTGPVVYYPGSHALAGISMGNVSRPRGPHSEDVIKRALGAAGIIPHYGQIPRGHALIWVGDLVHGGASVLRPGATRHSQVTHYFFDKCRYWVPKLSSAGAVQWRDPRWIS</sequence>
<accession>N0E278</accession>
<dbReference type="EMBL" id="CAIZ01000146">
    <property type="protein sequence ID" value="CCH70992.1"/>
    <property type="molecule type" value="Genomic_DNA"/>
</dbReference>
<gene>
    <name evidence="3" type="ORF">BN10_740004</name>
</gene>
<dbReference type="InterPro" id="IPR008775">
    <property type="entry name" value="Phytyl_CoA_dOase-like"/>
</dbReference>
<evidence type="ECO:0000256" key="2">
    <source>
        <dbReference type="ARBA" id="ARBA00023004"/>
    </source>
</evidence>
<evidence type="ECO:0000256" key="1">
    <source>
        <dbReference type="ARBA" id="ARBA00022723"/>
    </source>
</evidence>
<comment type="caution">
    <text evidence="3">The sequence shown here is derived from an EMBL/GenBank/DDBJ whole genome shotgun (WGS) entry which is preliminary data.</text>
</comment>
<dbReference type="SUPFAM" id="SSF51197">
    <property type="entry name" value="Clavaminate synthase-like"/>
    <property type="match status" value="1"/>
</dbReference>
<protein>
    <recommendedName>
        <fullName evidence="5">Phytanoyl-CoA dioxygenase</fullName>
    </recommendedName>
</protein>